<dbReference type="InterPro" id="IPR001810">
    <property type="entry name" value="F-box_dom"/>
</dbReference>
<feature type="region of interest" description="Disordered" evidence="2">
    <location>
        <begin position="757"/>
        <end position="789"/>
    </location>
</feature>
<dbReference type="SUPFAM" id="SSF50978">
    <property type="entry name" value="WD40 repeat-like"/>
    <property type="match status" value="1"/>
</dbReference>
<dbReference type="Proteomes" id="UP000242525">
    <property type="component" value="Unassembled WGS sequence"/>
</dbReference>
<keyword evidence="3" id="KW-0812">Transmembrane</keyword>
<dbReference type="SMART" id="SM00256">
    <property type="entry name" value="FBOX"/>
    <property type="match status" value="1"/>
</dbReference>
<dbReference type="InterPro" id="IPR003903">
    <property type="entry name" value="UIM_dom"/>
</dbReference>
<keyword evidence="5" id="KW-0675">Receptor</keyword>
<evidence type="ECO:0000259" key="4">
    <source>
        <dbReference type="PROSITE" id="PS50181"/>
    </source>
</evidence>
<feature type="compositionally biased region" description="Polar residues" evidence="2">
    <location>
        <begin position="658"/>
        <end position="683"/>
    </location>
</feature>
<feature type="repeat" description="WD" evidence="1">
    <location>
        <begin position="262"/>
        <end position="284"/>
    </location>
</feature>
<organism evidence="5 6">
    <name type="scientific">Geotrichum candidum</name>
    <name type="common">Oospora lactis</name>
    <name type="synonym">Dipodascus geotrichum</name>
    <dbReference type="NCBI Taxonomy" id="1173061"/>
    <lineage>
        <taxon>Eukaryota</taxon>
        <taxon>Fungi</taxon>
        <taxon>Dikarya</taxon>
        <taxon>Ascomycota</taxon>
        <taxon>Saccharomycotina</taxon>
        <taxon>Dipodascomycetes</taxon>
        <taxon>Dipodascales</taxon>
        <taxon>Dipodascaceae</taxon>
        <taxon>Geotrichum</taxon>
    </lineage>
</organism>
<feature type="compositionally biased region" description="Polar residues" evidence="2">
    <location>
        <begin position="14"/>
        <end position="36"/>
    </location>
</feature>
<dbReference type="GO" id="GO:0031146">
    <property type="term" value="P:SCF-dependent proteasomal ubiquitin-dependent protein catabolic process"/>
    <property type="evidence" value="ECO:0007669"/>
    <property type="project" value="TreeGrafter"/>
</dbReference>
<dbReference type="Gene3D" id="2.130.10.10">
    <property type="entry name" value="YVTN repeat-like/Quinoprotein amine dehydrogenase"/>
    <property type="match status" value="1"/>
</dbReference>
<dbReference type="PANTHER" id="PTHR12874:SF9">
    <property type="entry name" value="F-BOX ONLY PROTEIN 48"/>
    <property type="match status" value="1"/>
</dbReference>
<gene>
    <name evidence="5" type="ORF">BN980_GECA18s01154g</name>
</gene>
<accession>A0A0J9XHH6</accession>
<keyword evidence="6" id="KW-1185">Reference proteome</keyword>
<evidence type="ECO:0000256" key="1">
    <source>
        <dbReference type="PROSITE-ProRule" id="PRU00221"/>
    </source>
</evidence>
<dbReference type="EMBL" id="CCBN010000018">
    <property type="protein sequence ID" value="CDO57028.1"/>
    <property type="molecule type" value="Genomic_DNA"/>
</dbReference>
<dbReference type="OrthoDB" id="2095648at2759"/>
<dbReference type="InterPro" id="IPR001680">
    <property type="entry name" value="WD40_rpt"/>
</dbReference>
<dbReference type="GO" id="GO:0019005">
    <property type="term" value="C:SCF ubiquitin ligase complex"/>
    <property type="evidence" value="ECO:0007669"/>
    <property type="project" value="TreeGrafter"/>
</dbReference>
<keyword evidence="3" id="KW-1133">Transmembrane helix</keyword>
<protein>
    <submittedName>
        <fullName evidence="5">Similar to Saccharomyces cerevisiae YML088W UFO1 F-box receptor protein, subunit of the Skp1-Cdc53-F-box receptor (SCF) E3 ubiquitin ligase complex</fullName>
    </submittedName>
</protein>
<dbReference type="STRING" id="1173061.A0A0J9XHH6"/>
<dbReference type="InterPro" id="IPR036047">
    <property type="entry name" value="F-box-like_dom_sf"/>
</dbReference>
<evidence type="ECO:0000256" key="3">
    <source>
        <dbReference type="SAM" id="Phobius"/>
    </source>
</evidence>
<evidence type="ECO:0000313" key="5">
    <source>
        <dbReference type="EMBL" id="CDO57028.1"/>
    </source>
</evidence>
<evidence type="ECO:0000256" key="2">
    <source>
        <dbReference type="SAM" id="MobiDB-lite"/>
    </source>
</evidence>
<dbReference type="PANTHER" id="PTHR12874">
    <property type="entry name" value="F-BOX ONLY PROTEIN 48-RELATED"/>
    <property type="match status" value="1"/>
</dbReference>
<keyword evidence="3" id="KW-0472">Membrane</keyword>
<dbReference type="GO" id="GO:0005737">
    <property type="term" value="C:cytoplasm"/>
    <property type="evidence" value="ECO:0007669"/>
    <property type="project" value="TreeGrafter"/>
</dbReference>
<comment type="caution">
    <text evidence="5">The sequence shown here is derived from an EMBL/GenBank/DDBJ whole genome shotgun (WGS) entry which is preliminary data.</text>
</comment>
<dbReference type="Pfam" id="PF12937">
    <property type="entry name" value="F-box-like"/>
    <property type="match status" value="1"/>
</dbReference>
<dbReference type="Gene3D" id="6.10.250.1800">
    <property type="match status" value="1"/>
</dbReference>
<dbReference type="Gene3D" id="1.20.1280.50">
    <property type="match status" value="1"/>
</dbReference>
<feature type="region of interest" description="Disordered" evidence="2">
    <location>
        <begin position="1"/>
        <end position="36"/>
    </location>
</feature>
<keyword evidence="1" id="KW-0853">WD repeat</keyword>
<reference evidence="5" key="1">
    <citation type="submission" date="2014-03" db="EMBL/GenBank/DDBJ databases">
        <authorList>
            <person name="Casaregola S."/>
        </authorList>
    </citation>
    <scope>NUCLEOTIDE SEQUENCE [LARGE SCALE GENOMIC DNA]</scope>
    <source>
        <strain evidence="5">CLIB 918</strain>
    </source>
</reference>
<name>A0A0J9XHH6_GEOCN</name>
<dbReference type="AlphaFoldDB" id="A0A0J9XHH6"/>
<proteinExistence type="predicted"/>
<dbReference type="InterPro" id="IPR015943">
    <property type="entry name" value="WD40/YVTN_repeat-like_dom_sf"/>
</dbReference>
<feature type="region of interest" description="Disordered" evidence="2">
    <location>
        <begin position="658"/>
        <end position="687"/>
    </location>
</feature>
<dbReference type="SUPFAM" id="SSF81383">
    <property type="entry name" value="F-box domain"/>
    <property type="match status" value="1"/>
</dbReference>
<dbReference type="PROSITE" id="PS50082">
    <property type="entry name" value="WD_REPEATS_2"/>
    <property type="match status" value="1"/>
</dbReference>
<sequence length="789" mass="87614">MPSTTPDIPADPNSPETDPASTSTSNLPTSQDASSSNSYLDLSVYQKSRINIENLPPEIFVKIFQWLDIRSLDAASLVSRKWNARVANESVWRAVFETTYGTALFSRVSNSLSWKHEVIERHNYLRKWKRVAGATHISYRLRLAPASHISMDFPSMRMVAFSRMSDQGIISDPSKGSFAVPHLNTNGLTRSNEMTRSVAVSKFGLVYGFSSGAVSGVFLQKSATVRPFVSYEGQHFGKVTATWISKEISPRTSAPANTTISVVTGGEDGRVLIWDSIKGDLIHEFMIGSPESPEVISYIDSDSQHRIVIGTALGNVYLWKRVEDQANGKLTLIGQATSQSPFYHFACDFTGGYAISTDGPKLWRHKITDEPSELQSHMFEMPWNHEEEDITKLALDNSPFAYVNKNSLPKLVPGEVGKFLIAIGDGLHAYVWNMRAPANVRGLVPLMHAVPSPYALLSLPNIISIAINPVVFAVCSVLGVVYIFDVLTGKRIQLGTVRFPRNILNYDELNQLPQDDTSPFHFNVFHLELDPDPEHPQGIVVVNSAVQYFEFGVSKKASKVKARGIKKKLPLNRHSGGQGTPRNEELLKEIDDDYLVMKEVSREMAYEQRQRAPYVAEGLTEEEQLSYAMLLSQDASTTNSSNGNTDKDVEEAIKLSLQNHDTFDNASSSGYNESVGEGSSSLPSERPADISEEDWNLVMQMSMEENHRASIPVDDEEEQLYAAADDTVGSSSMHTPAPEKPADISEEDWQMIQAMELSMNSSQTHTNQNQDNDDEDLELAMKLSMLDSK</sequence>
<evidence type="ECO:0000313" key="6">
    <source>
        <dbReference type="Proteomes" id="UP000242525"/>
    </source>
</evidence>
<feature type="domain" description="F-box" evidence="4">
    <location>
        <begin position="49"/>
        <end position="95"/>
    </location>
</feature>
<dbReference type="PROSITE" id="PS50330">
    <property type="entry name" value="UIM"/>
    <property type="match status" value="1"/>
</dbReference>
<dbReference type="InterPro" id="IPR036322">
    <property type="entry name" value="WD40_repeat_dom_sf"/>
</dbReference>
<feature type="transmembrane region" description="Helical" evidence="3">
    <location>
        <begin position="462"/>
        <end position="484"/>
    </location>
</feature>
<dbReference type="PROSITE" id="PS50181">
    <property type="entry name" value="FBOX"/>
    <property type="match status" value="1"/>
</dbReference>